<organism evidence="3 4">
    <name type="scientific">Paraburkholderia edwinii</name>
    <dbReference type="NCBI Taxonomy" id="2861782"/>
    <lineage>
        <taxon>Bacteria</taxon>
        <taxon>Pseudomonadati</taxon>
        <taxon>Pseudomonadota</taxon>
        <taxon>Betaproteobacteria</taxon>
        <taxon>Burkholderiales</taxon>
        <taxon>Burkholderiaceae</taxon>
        <taxon>Paraburkholderia</taxon>
    </lineage>
</organism>
<evidence type="ECO:0000256" key="2">
    <source>
        <dbReference type="RuleBase" id="RU000461"/>
    </source>
</evidence>
<dbReference type="InterPro" id="IPR036396">
    <property type="entry name" value="Cyt_P450_sf"/>
</dbReference>
<protein>
    <submittedName>
        <fullName evidence="3">Cytochrome P450</fullName>
    </submittedName>
</protein>
<reference evidence="3 4" key="1">
    <citation type="submission" date="2021-07" db="EMBL/GenBank/DDBJ databases">
        <title>Paraburkholderia edwinii protects Aspergillus sp. from phenazines by acting as a toxin sponge.</title>
        <authorList>
            <person name="Dahlstrom K.M."/>
            <person name="Newman D.K."/>
        </authorList>
    </citation>
    <scope>NUCLEOTIDE SEQUENCE [LARGE SCALE GENOMIC DNA]</scope>
    <source>
        <strain evidence="3 4">Pe01</strain>
    </source>
</reference>
<dbReference type="RefSeq" id="WP_219801553.1">
    <property type="nucleotide sequence ID" value="NZ_CP080096.1"/>
</dbReference>
<dbReference type="PANTHER" id="PTHR46696">
    <property type="entry name" value="P450, PUTATIVE (EUROFUNG)-RELATED"/>
    <property type="match status" value="1"/>
</dbReference>
<dbReference type="PANTHER" id="PTHR46696:SF1">
    <property type="entry name" value="CYTOCHROME P450 YJIB-RELATED"/>
    <property type="match status" value="1"/>
</dbReference>
<accession>A0ABX8UY08</accession>
<keyword evidence="2" id="KW-0479">Metal-binding</keyword>
<keyword evidence="2" id="KW-0560">Oxidoreductase</keyword>
<gene>
    <name evidence="3" type="ORF">KZJ38_34845</name>
</gene>
<name>A0ABX8UY08_9BURK</name>
<keyword evidence="2" id="KW-0503">Monooxygenase</keyword>
<dbReference type="InterPro" id="IPR002397">
    <property type="entry name" value="Cyt_P450_B"/>
</dbReference>
<proteinExistence type="inferred from homology"/>
<comment type="similarity">
    <text evidence="1 2">Belongs to the cytochrome P450 family.</text>
</comment>
<dbReference type="InterPro" id="IPR017972">
    <property type="entry name" value="Cyt_P450_CS"/>
</dbReference>
<keyword evidence="4" id="KW-1185">Reference proteome</keyword>
<dbReference type="CDD" id="cd20625">
    <property type="entry name" value="CYP164-like"/>
    <property type="match status" value="1"/>
</dbReference>
<keyword evidence="2" id="KW-0408">Iron</keyword>
<evidence type="ECO:0000313" key="3">
    <source>
        <dbReference type="EMBL" id="QYD72125.1"/>
    </source>
</evidence>
<sequence length="401" mass="45035">MQFSDFSNAAFFTNPYPLYDEMRAAGPLVKLSPGLYVTGQYSVVHDLLFDRRFGKGIEASVKARYGENAVEQPIFRMARHMLAGLNPPVHTRVRALLMKSFTARQLERFRQASHDISHRLADALIASDEPDVIRDFAFPLPMQIICTIMNIPLEDAPMIKQLTDNASSVLDVNLMSPEQLQKANDSVLELHRYFTVLFEARRRNPGDDLISQMVAAEENGDVMTNEELFANVLLLFVAGHETTTNIIGNSLVSLHRHPEQLILARSNPAMLPNVIMECMRHETSVQSTMRVALEDAEVEGVQIARGDVVFVWLGSAHRDPGMFVEPDRLKIDRSFKDVKILSFGGGLHFCLGARLASMEIEAALGTLFSRLPDMRITNLDDLHWHKRSQLRGVESLQIAPS</sequence>
<dbReference type="Gene3D" id="1.10.630.10">
    <property type="entry name" value="Cytochrome P450"/>
    <property type="match status" value="1"/>
</dbReference>
<dbReference type="PRINTS" id="PR00359">
    <property type="entry name" value="BP450"/>
</dbReference>
<evidence type="ECO:0000256" key="1">
    <source>
        <dbReference type="ARBA" id="ARBA00010617"/>
    </source>
</evidence>
<evidence type="ECO:0000313" key="4">
    <source>
        <dbReference type="Proteomes" id="UP000826462"/>
    </source>
</evidence>
<dbReference type="PROSITE" id="PS00086">
    <property type="entry name" value="CYTOCHROME_P450"/>
    <property type="match status" value="1"/>
</dbReference>
<dbReference type="Pfam" id="PF00067">
    <property type="entry name" value="p450"/>
    <property type="match status" value="2"/>
</dbReference>
<dbReference type="SUPFAM" id="SSF48264">
    <property type="entry name" value="Cytochrome P450"/>
    <property type="match status" value="1"/>
</dbReference>
<dbReference type="EMBL" id="CP080096">
    <property type="protein sequence ID" value="QYD72125.1"/>
    <property type="molecule type" value="Genomic_DNA"/>
</dbReference>
<dbReference type="Proteomes" id="UP000826462">
    <property type="component" value="Chromosome 2"/>
</dbReference>
<keyword evidence="2" id="KW-0349">Heme</keyword>
<dbReference type="InterPro" id="IPR001128">
    <property type="entry name" value="Cyt_P450"/>
</dbReference>